<evidence type="ECO:0000313" key="5">
    <source>
        <dbReference type="Proteomes" id="UP000015104"/>
    </source>
</evidence>
<keyword evidence="2" id="KW-1133">Transmembrane helix</keyword>
<reference evidence="5" key="1">
    <citation type="submission" date="2011-08" db="EMBL/GenBank/DDBJ databases">
        <authorList>
            <person name="Rombauts S."/>
        </authorList>
    </citation>
    <scope>NUCLEOTIDE SEQUENCE</scope>
    <source>
        <strain evidence="5">London</strain>
    </source>
</reference>
<protein>
    <recommendedName>
        <fullName evidence="3">Apple domain-containing protein</fullName>
    </recommendedName>
</protein>
<keyword evidence="2" id="KW-0472">Membrane</keyword>
<organism evidence="4 5">
    <name type="scientific">Tetranychus urticae</name>
    <name type="common">Two-spotted spider mite</name>
    <dbReference type="NCBI Taxonomy" id="32264"/>
    <lineage>
        <taxon>Eukaryota</taxon>
        <taxon>Metazoa</taxon>
        <taxon>Ecdysozoa</taxon>
        <taxon>Arthropoda</taxon>
        <taxon>Chelicerata</taxon>
        <taxon>Arachnida</taxon>
        <taxon>Acari</taxon>
        <taxon>Acariformes</taxon>
        <taxon>Trombidiformes</taxon>
        <taxon>Prostigmata</taxon>
        <taxon>Eleutherengona</taxon>
        <taxon>Raphignathae</taxon>
        <taxon>Tetranychoidea</taxon>
        <taxon>Tetranychidae</taxon>
        <taxon>Tetranychus</taxon>
    </lineage>
</organism>
<evidence type="ECO:0000313" key="4">
    <source>
        <dbReference type="EnsemblMetazoa" id="tetur02g14530.1"/>
    </source>
</evidence>
<evidence type="ECO:0000256" key="2">
    <source>
        <dbReference type="SAM" id="Phobius"/>
    </source>
</evidence>
<proteinExistence type="predicted"/>
<name>T1JY66_TETUR</name>
<reference evidence="4" key="2">
    <citation type="submission" date="2015-06" db="UniProtKB">
        <authorList>
            <consortium name="EnsemblMetazoa"/>
        </authorList>
    </citation>
    <scope>IDENTIFICATION</scope>
</reference>
<dbReference type="AlphaFoldDB" id="T1JY66"/>
<dbReference type="Proteomes" id="UP000015104">
    <property type="component" value="Unassembled WGS sequence"/>
</dbReference>
<feature type="domain" description="Apple" evidence="3">
    <location>
        <begin position="631"/>
        <end position="704"/>
    </location>
</feature>
<sequence>MGPSILYRLDHSSFVWKSVADKNIRGIMMKGASAKINENLQITFYYKSHLDYQSGIESPSRIEFSGYHPTSRPDKEILILYIDIYSIQHVDAYIENEIYQDLVQNKVQPPTGIGCPHYLSGNKRFPKLQVSHLHFTMDERVQGSTTHRSLSKWEQDPTLESSLNVNVANLYDFLRIKTSLVGSASEVIYDYRLGVSFTVGTNGSVAVASIDSNTPGFDRGLFSLQNLLMLNDNFKYVGRLDLEHRFGLPVEAWESVQLNVNINGKKVDKAVITQFFVSSHNDDVFRGYTLVSTKISIYDYDQSKKVYTLTEGITRDFMSFQEAQSIESIRSLTEKVNFASSDEKLILNFILECAAPVPANTVCIKHTEERIYWLKRDFLYYILLTKPVSLLRIADIQYRFTDTKIEMEVKFLDLPHLEFIFNSKTMYLSEETFDKMMKTRANNEPECLEKLSRYQQIIKVAIYRPSDSVCGYLSNPDDLKEDTKHGQSCSVYLFPMNNLRRVKEELTLDQIHDAFLRYVGVNFVVDDGDSPMRFKISDVIDVTKKETGSNDDIASRIRHNAKLKIDYQFTLSVPDAKTFADCYRNCHESDQVPCITFSFCNTDGVIDCRVSSLQASDVASLDQSIETDLKCEIYSISVLDNYSKKSNRKFKTQQSTAVEQDSVHSCAKACHVSSDCISFQYCDGSCTLGDFLYTDEATQYDEECMIYTPKVSKRYQKTGNQIVSDVMITKSQLTLDQCASLCYELSDGEETGCKSFNYCPKSRTESSCSLTHFSVKSPYTKTTDGVYCSNYELKVESNGKKRKESSSTEVIAGTSGSSAFGIIMLFLFVGASLGFIAPFAYSKVKHMHDASKTNEDFTRERQQNEQQDETT</sequence>
<accession>T1JY66</accession>
<feature type="region of interest" description="Disordered" evidence="1">
    <location>
        <begin position="852"/>
        <end position="871"/>
    </location>
</feature>
<dbReference type="PROSITE" id="PS50948">
    <property type="entry name" value="PAN"/>
    <property type="match status" value="1"/>
</dbReference>
<feature type="transmembrane region" description="Helical" evidence="2">
    <location>
        <begin position="819"/>
        <end position="841"/>
    </location>
</feature>
<evidence type="ECO:0000256" key="1">
    <source>
        <dbReference type="SAM" id="MobiDB-lite"/>
    </source>
</evidence>
<keyword evidence="5" id="KW-1185">Reference proteome</keyword>
<dbReference type="HOGENOM" id="CLU_011464_0_1_1"/>
<keyword evidence="2" id="KW-0812">Transmembrane</keyword>
<dbReference type="SUPFAM" id="SSF57414">
    <property type="entry name" value="Hairpin loop containing domain-like"/>
    <property type="match status" value="1"/>
</dbReference>
<dbReference type="eggNOG" id="ENOG502S04E">
    <property type="taxonomic scope" value="Eukaryota"/>
</dbReference>
<evidence type="ECO:0000259" key="3">
    <source>
        <dbReference type="PROSITE" id="PS50948"/>
    </source>
</evidence>
<dbReference type="EMBL" id="CAEY01000848">
    <property type="status" value="NOT_ANNOTATED_CDS"/>
    <property type="molecule type" value="Genomic_DNA"/>
</dbReference>
<dbReference type="InterPro" id="IPR003609">
    <property type="entry name" value="Pan_app"/>
</dbReference>
<dbReference type="EnsemblMetazoa" id="tetur02g14530.1">
    <property type="protein sequence ID" value="tetur02g14530.1"/>
    <property type="gene ID" value="tetur02g14530"/>
</dbReference>
<feature type="compositionally biased region" description="Basic and acidic residues" evidence="1">
    <location>
        <begin position="852"/>
        <end position="863"/>
    </location>
</feature>